<dbReference type="RefSeq" id="WP_153470291.1">
    <property type="nucleotide sequence ID" value="NZ_WBOF01000004.1"/>
</dbReference>
<sequence>MPNRLAVIKTLRQDVLGNHRWDERTRSYTTMPTEDVWVVEDAMAAILERVARAVDWPRLILEATQRHAVLHPQTPATFRDWTPEIGLCRECLVEALLSDETGATNWITHPTTPREHDQTDWPSIVATHLPHRAAASWHPYEGAPDTRSDRRQAGPAEPDGETAEPR</sequence>
<accession>A0A6N7L2M3</accession>
<dbReference type="AlphaFoldDB" id="A0A6N7L2M3"/>
<evidence type="ECO:0000313" key="2">
    <source>
        <dbReference type="EMBL" id="MQS17445.1"/>
    </source>
</evidence>
<feature type="region of interest" description="Disordered" evidence="1">
    <location>
        <begin position="132"/>
        <end position="166"/>
    </location>
</feature>
<comment type="caution">
    <text evidence="2">The sequence shown here is derived from an EMBL/GenBank/DDBJ whole genome shotgun (WGS) entry which is preliminary data.</text>
</comment>
<name>A0A6N7L2M3_9ACTN</name>
<dbReference type="EMBL" id="WBOF01000004">
    <property type="protein sequence ID" value="MQS17445.1"/>
    <property type="molecule type" value="Genomic_DNA"/>
</dbReference>
<protein>
    <submittedName>
        <fullName evidence="2">Uncharacterized protein</fullName>
    </submittedName>
</protein>
<evidence type="ECO:0000256" key="1">
    <source>
        <dbReference type="SAM" id="MobiDB-lite"/>
    </source>
</evidence>
<evidence type="ECO:0000313" key="3">
    <source>
        <dbReference type="Proteomes" id="UP000450000"/>
    </source>
</evidence>
<organism evidence="2 3">
    <name type="scientific">Streptomyces kaniharaensis</name>
    <dbReference type="NCBI Taxonomy" id="212423"/>
    <lineage>
        <taxon>Bacteria</taxon>
        <taxon>Bacillati</taxon>
        <taxon>Actinomycetota</taxon>
        <taxon>Actinomycetes</taxon>
        <taxon>Kitasatosporales</taxon>
        <taxon>Streptomycetaceae</taxon>
        <taxon>Streptomyces</taxon>
    </lineage>
</organism>
<proteinExistence type="predicted"/>
<dbReference type="Proteomes" id="UP000450000">
    <property type="component" value="Unassembled WGS sequence"/>
</dbReference>
<reference evidence="2 3" key="1">
    <citation type="submission" date="2019-09" db="EMBL/GenBank/DDBJ databases">
        <title>Genome Sequences of Streptomyces kaniharaensis ATCC 21070.</title>
        <authorList>
            <person name="Zhu W."/>
            <person name="De Crecy-Lagard V."/>
            <person name="Richards N.G."/>
        </authorList>
    </citation>
    <scope>NUCLEOTIDE SEQUENCE [LARGE SCALE GENOMIC DNA]</scope>
    <source>
        <strain evidence="2 3">SF-557</strain>
    </source>
</reference>
<gene>
    <name evidence="2" type="ORF">F7Q99_36000</name>
</gene>
<keyword evidence="3" id="KW-1185">Reference proteome</keyword>
<dbReference type="OrthoDB" id="4174956at2"/>